<gene>
    <name evidence="2" type="ORF">JY500_08755</name>
</gene>
<organism evidence="2 3">
    <name type="scientific">Niveibacterium microcysteis</name>
    <dbReference type="NCBI Taxonomy" id="2811415"/>
    <lineage>
        <taxon>Bacteria</taxon>
        <taxon>Pseudomonadati</taxon>
        <taxon>Pseudomonadota</taxon>
        <taxon>Betaproteobacteria</taxon>
        <taxon>Rhodocyclales</taxon>
        <taxon>Rhodocyclaceae</taxon>
        <taxon>Niveibacterium</taxon>
    </lineage>
</organism>
<name>A0ABX7MFB0_9RHOO</name>
<feature type="transmembrane region" description="Helical" evidence="1">
    <location>
        <begin position="209"/>
        <end position="230"/>
    </location>
</feature>
<sequence>MSQFKLEKRLPSCTVSKDLLKELETYLLAKAKTLSGGEDLEDRHFRVCIHDDLGVEAVSNVESVPGRQFLDSTNQVTLDLDLRYGKLAFPLQVEVRFDKDRTFSRLTVSYTGDDARAVVAGLHDGIMRLILSAKNGNVFFNPSPFLEGALWGGCSLSLLLSSIVAKVMPTVFAVGAFVIALTFIYLIAGKRLRPYTAFDSPTTDRNSKLADWFVYGLAGFVLFGSLLAVVRRSYFGF</sequence>
<evidence type="ECO:0000313" key="2">
    <source>
        <dbReference type="EMBL" id="QSI78677.1"/>
    </source>
</evidence>
<protein>
    <submittedName>
        <fullName evidence="2">Uncharacterized protein</fullName>
    </submittedName>
</protein>
<dbReference type="EMBL" id="CP071060">
    <property type="protein sequence ID" value="QSI78677.1"/>
    <property type="molecule type" value="Genomic_DNA"/>
</dbReference>
<dbReference type="RefSeq" id="WP_206256078.1">
    <property type="nucleotide sequence ID" value="NZ_CP071060.1"/>
</dbReference>
<feature type="transmembrane region" description="Helical" evidence="1">
    <location>
        <begin position="171"/>
        <end position="188"/>
    </location>
</feature>
<keyword evidence="1" id="KW-0472">Membrane</keyword>
<evidence type="ECO:0000313" key="3">
    <source>
        <dbReference type="Proteomes" id="UP000663570"/>
    </source>
</evidence>
<evidence type="ECO:0000256" key="1">
    <source>
        <dbReference type="SAM" id="Phobius"/>
    </source>
</evidence>
<keyword evidence="3" id="KW-1185">Reference proteome</keyword>
<keyword evidence="1" id="KW-1133">Transmembrane helix</keyword>
<keyword evidence="1" id="KW-0812">Transmembrane</keyword>
<reference evidence="2 3" key="1">
    <citation type="submission" date="2021-02" db="EMBL/GenBank/DDBJ databases">
        <title>Niveibacterium changnyeongensis HC41.</title>
        <authorList>
            <person name="Kang M."/>
        </authorList>
    </citation>
    <scope>NUCLEOTIDE SEQUENCE [LARGE SCALE GENOMIC DNA]</scope>
    <source>
        <strain evidence="2 3">HC41</strain>
    </source>
</reference>
<accession>A0ABX7MFB0</accession>
<dbReference type="Proteomes" id="UP000663570">
    <property type="component" value="Chromosome"/>
</dbReference>
<proteinExistence type="predicted"/>